<evidence type="ECO:0000313" key="2">
    <source>
        <dbReference type="EMBL" id="KYK54286.1"/>
    </source>
</evidence>
<organism evidence="2 3">
    <name type="scientific">Drechmeria coniospora</name>
    <name type="common">Nematophagous fungus</name>
    <name type="synonym">Meria coniospora</name>
    <dbReference type="NCBI Taxonomy" id="98403"/>
    <lineage>
        <taxon>Eukaryota</taxon>
        <taxon>Fungi</taxon>
        <taxon>Dikarya</taxon>
        <taxon>Ascomycota</taxon>
        <taxon>Pezizomycotina</taxon>
        <taxon>Sordariomycetes</taxon>
        <taxon>Hypocreomycetidae</taxon>
        <taxon>Hypocreales</taxon>
        <taxon>Ophiocordycipitaceae</taxon>
        <taxon>Drechmeria</taxon>
    </lineage>
</organism>
<dbReference type="EMBL" id="LAYC01000003">
    <property type="protein sequence ID" value="KYK54286.1"/>
    <property type="molecule type" value="Genomic_DNA"/>
</dbReference>
<dbReference type="InterPro" id="IPR036038">
    <property type="entry name" value="Aminotransferase-like"/>
</dbReference>
<dbReference type="InParanoid" id="A0A151GAZ7"/>
<gene>
    <name evidence="2" type="ORF">DCS_06243</name>
</gene>
<sequence>MASMNNVFAAYRERLAVLESSGNRFAKGIAWVAGELVPVHKARMPLLDQGFLHSDLTYDVASVWDGRLFRFDDHMSRLRAGCDKLRLTMPLPAEEIQDIIVDMVGRSGIRDGLVDIIVTRGMRGVREAKAEEMVSNLYLFVVPYVWVMQPEMQYVGGSAIVARTVRRVPPGAMDPVVKNLQWGDLVRSMFEARDRGALYAFLTDGDANLTEGAGFNIVLVKDGILHTADRGVLEGITRETVFGVAKAHGIDVRREAVPVELAYDCDEIFLTTTAGGIMPVTVLDGKPVNGGLVGPVSKKMWDEYWKLHSDAAMTIEVDYSNVDDGAGA</sequence>
<dbReference type="Pfam" id="PF01063">
    <property type="entry name" value="Aminotran_4"/>
    <property type="match status" value="1"/>
</dbReference>
<dbReference type="GeneID" id="63718886"/>
<evidence type="ECO:0000313" key="3">
    <source>
        <dbReference type="Proteomes" id="UP000076580"/>
    </source>
</evidence>
<dbReference type="Proteomes" id="UP000076580">
    <property type="component" value="Chromosome 03"/>
</dbReference>
<name>A0A151GAZ7_DRECN</name>
<dbReference type="PANTHER" id="PTHR42743">
    <property type="entry name" value="AMINO-ACID AMINOTRANSFERASE"/>
    <property type="match status" value="1"/>
</dbReference>
<dbReference type="Gene3D" id="3.30.470.10">
    <property type="match status" value="1"/>
</dbReference>
<keyword evidence="3" id="KW-1185">Reference proteome</keyword>
<dbReference type="Gene3D" id="3.20.10.10">
    <property type="entry name" value="D-amino Acid Aminotransferase, subunit A, domain 2"/>
    <property type="match status" value="1"/>
</dbReference>
<evidence type="ECO:0000256" key="1">
    <source>
        <dbReference type="ARBA" id="ARBA00009320"/>
    </source>
</evidence>
<dbReference type="GO" id="GO:0046394">
    <property type="term" value="P:carboxylic acid biosynthetic process"/>
    <property type="evidence" value="ECO:0007669"/>
    <property type="project" value="UniProtKB-ARBA"/>
</dbReference>
<reference evidence="2 3" key="1">
    <citation type="journal article" date="2016" name="Sci. Rep.">
        <title>Insights into Adaptations to a Near-Obligate Nematode Endoparasitic Lifestyle from the Finished Genome of Drechmeria coniospora.</title>
        <authorList>
            <person name="Zhang L."/>
            <person name="Zhou Z."/>
            <person name="Guo Q."/>
            <person name="Fokkens L."/>
            <person name="Miskei M."/>
            <person name="Pocsi I."/>
            <person name="Zhang W."/>
            <person name="Chen M."/>
            <person name="Wang L."/>
            <person name="Sun Y."/>
            <person name="Donzelli B.G."/>
            <person name="Gibson D.M."/>
            <person name="Nelson D.R."/>
            <person name="Luo J.G."/>
            <person name="Rep M."/>
            <person name="Liu H."/>
            <person name="Yang S."/>
            <person name="Wang J."/>
            <person name="Krasnoff S.B."/>
            <person name="Xu Y."/>
            <person name="Molnar I."/>
            <person name="Lin M."/>
        </authorList>
    </citation>
    <scope>NUCLEOTIDE SEQUENCE [LARGE SCALE GENOMIC DNA]</scope>
    <source>
        <strain evidence="2 3">ARSEF 6962</strain>
    </source>
</reference>
<proteinExistence type="inferred from homology"/>
<dbReference type="STRING" id="98403.A0A151GAZ7"/>
<dbReference type="InterPro" id="IPR043132">
    <property type="entry name" value="BCAT-like_C"/>
</dbReference>
<comment type="caution">
    <text evidence="2">The sequence shown here is derived from an EMBL/GenBank/DDBJ whole genome shotgun (WGS) entry which is preliminary data.</text>
</comment>
<evidence type="ECO:0008006" key="4">
    <source>
        <dbReference type="Google" id="ProtNLM"/>
    </source>
</evidence>
<protein>
    <recommendedName>
        <fullName evidence="4">Aminotransferase, class IV</fullName>
    </recommendedName>
</protein>
<accession>A0A151GAZ7</accession>
<dbReference type="InterPro" id="IPR050571">
    <property type="entry name" value="Class-IV_PLP-Dep_Aminotrnsfr"/>
</dbReference>
<dbReference type="RefSeq" id="XP_040653638.1">
    <property type="nucleotide sequence ID" value="XM_040803534.1"/>
</dbReference>
<dbReference type="PANTHER" id="PTHR42743:SF11">
    <property type="entry name" value="AMINODEOXYCHORISMATE LYASE"/>
    <property type="match status" value="1"/>
</dbReference>
<comment type="similarity">
    <text evidence="1">Belongs to the class-IV pyridoxal-phosphate-dependent aminotransferase family.</text>
</comment>
<dbReference type="InterPro" id="IPR043131">
    <property type="entry name" value="BCAT-like_N"/>
</dbReference>
<dbReference type="GO" id="GO:0003824">
    <property type="term" value="F:catalytic activity"/>
    <property type="evidence" value="ECO:0007669"/>
    <property type="project" value="InterPro"/>
</dbReference>
<dbReference type="SUPFAM" id="SSF56752">
    <property type="entry name" value="D-aminoacid aminotransferase-like PLP-dependent enzymes"/>
    <property type="match status" value="1"/>
</dbReference>
<dbReference type="AlphaFoldDB" id="A0A151GAZ7"/>
<dbReference type="InterPro" id="IPR001544">
    <property type="entry name" value="Aminotrans_IV"/>
</dbReference>